<gene>
    <name evidence="3" type="ORF">ODALV1_LOCUS23604</name>
</gene>
<comment type="caution">
    <text evidence="3">The sequence shown here is derived from an EMBL/GenBank/DDBJ whole genome shotgun (WGS) entry which is preliminary data.</text>
</comment>
<dbReference type="PROSITE" id="PS50878">
    <property type="entry name" value="RT_POL"/>
    <property type="match status" value="1"/>
</dbReference>
<evidence type="ECO:0000256" key="1">
    <source>
        <dbReference type="SAM" id="Phobius"/>
    </source>
</evidence>
<dbReference type="Pfam" id="PF00078">
    <property type="entry name" value="RVT_1"/>
    <property type="match status" value="1"/>
</dbReference>
<sequence>MKHEFDRLNDPSLFLTYTRLKNEANTSACRAKKSFFQNKFEKCTDSVSVWETMNLLTKFRVKRKQRIPKLVSSNGSVLDSDELLCNQLADEFIVRDCTSDVSDLSEAIKKYEEVFVNDNPDYKFKNVTSQEVAEAMIYVKKSKDNVQSVPRSIYRQFVHILSIPLAIIFNMILVTYEMPNSFKTASCTPLYKGKGRYSDSRSYRAIYGLSYLTKVFERVLYLRLVEMVNEKLSSRQHGFRPGKSCETAVSYFTQNIFDLIDKTNGKAIAVFIDFSKAFDTVNHVFLLKKLMSKFDNKIEPYMVHLLQNYFSGRKFCIENGDFVSDFFTSLAGTPAGSCLGPLIFSLFINDIGDALSLPFILYADDLVFFVDAANLDLAMAEIRECYSLLCNWCSENSIVINESKTKAMYFL</sequence>
<evidence type="ECO:0000259" key="2">
    <source>
        <dbReference type="PROSITE" id="PS50878"/>
    </source>
</evidence>
<feature type="transmembrane region" description="Helical" evidence="1">
    <location>
        <begin position="157"/>
        <end position="176"/>
    </location>
</feature>
<keyword evidence="1" id="KW-1133">Transmembrane helix</keyword>
<dbReference type="PANTHER" id="PTHR19446">
    <property type="entry name" value="REVERSE TRANSCRIPTASES"/>
    <property type="match status" value="1"/>
</dbReference>
<evidence type="ECO:0000313" key="3">
    <source>
        <dbReference type="EMBL" id="CAL8130180.1"/>
    </source>
</evidence>
<keyword evidence="4" id="KW-1185">Reference proteome</keyword>
<dbReference type="SUPFAM" id="SSF56672">
    <property type="entry name" value="DNA/RNA polymerases"/>
    <property type="match status" value="1"/>
</dbReference>
<feature type="domain" description="Reverse transcriptase" evidence="2">
    <location>
        <begin position="171"/>
        <end position="411"/>
    </location>
</feature>
<evidence type="ECO:0000313" key="4">
    <source>
        <dbReference type="Proteomes" id="UP001642540"/>
    </source>
</evidence>
<dbReference type="CDD" id="cd01650">
    <property type="entry name" value="RT_nLTR_like"/>
    <property type="match status" value="1"/>
</dbReference>
<reference evidence="3 4" key="1">
    <citation type="submission" date="2024-08" db="EMBL/GenBank/DDBJ databases">
        <authorList>
            <person name="Cucini C."/>
            <person name="Frati F."/>
        </authorList>
    </citation>
    <scope>NUCLEOTIDE SEQUENCE [LARGE SCALE GENOMIC DNA]</scope>
</reference>
<accession>A0ABP1RLI3</accession>
<dbReference type="EMBL" id="CAXLJM020000081">
    <property type="protein sequence ID" value="CAL8130180.1"/>
    <property type="molecule type" value="Genomic_DNA"/>
</dbReference>
<keyword evidence="1" id="KW-0812">Transmembrane</keyword>
<keyword evidence="1" id="KW-0472">Membrane</keyword>
<proteinExistence type="predicted"/>
<name>A0ABP1RLI3_9HEXA</name>
<protein>
    <recommendedName>
        <fullName evidence="2">Reverse transcriptase domain-containing protein</fullName>
    </recommendedName>
</protein>
<organism evidence="3 4">
    <name type="scientific">Orchesella dallaii</name>
    <dbReference type="NCBI Taxonomy" id="48710"/>
    <lineage>
        <taxon>Eukaryota</taxon>
        <taxon>Metazoa</taxon>
        <taxon>Ecdysozoa</taxon>
        <taxon>Arthropoda</taxon>
        <taxon>Hexapoda</taxon>
        <taxon>Collembola</taxon>
        <taxon>Entomobryomorpha</taxon>
        <taxon>Entomobryoidea</taxon>
        <taxon>Orchesellidae</taxon>
        <taxon>Orchesellinae</taxon>
        <taxon>Orchesella</taxon>
    </lineage>
</organism>
<dbReference type="InterPro" id="IPR000477">
    <property type="entry name" value="RT_dom"/>
</dbReference>
<dbReference type="Proteomes" id="UP001642540">
    <property type="component" value="Unassembled WGS sequence"/>
</dbReference>
<dbReference type="InterPro" id="IPR043502">
    <property type="entry name" value="DNA/RNA_pol_sf"/>
</dbReference>